<dbReference type="OrthoDB" id="2666692at2"/>
<evidence type="ECO:0000313" key="3">
    <source>
        <dbReference type="EMBL" id="KGA97929.1"/>
    </source>
</evidence>
<comment type="caution">
    <text evidence="3">The sequence shown here is derived from an EMBL/GenBank/DDBJ whole genome shotgun (WGS) entry which is preliminary data.</text>
</comment>
<keyword evidence="5" id="KW-1185">Reference proteome</keyword>
<dbReference type="AlphaFoldDB" id="A0A094WJH6"/>
<feature type="compositionally biased region" description="Basic and acidic residues" evidence="1">
    <location>
        <begin position="195"/>
        <end position="204"/>
    </location>
</feature>
<gene>
    <name evidence="4" type="ORF">AJ85_12905</name>
    <name evidence="3" type="ORF">BALCAV_0207135</name>
</gene>
<feature type="signal peptide" evidence="2">
    <location>
        <begin position="1"/>
        <end position="23"/>
    </location>
</feature>
<reference evidence="3 5" key="1">
    <citation type="journal article" date="2014" name="Genome Announc.">
        <title>Draft Genome Sequence of Bacillus alcalophilus AV1934, a Classic Alkaliphile Isolated from Human Feces in 1934.</title>
        <authorList>
            <person name="Attie O."/>
            <person name="Jayaprakash A."/>
            <person name="Shah H."/>
            <person name="Paulsen I.T."/>
            <person name="Morino M."/>
            <person name="Takahashi Y."/>
            <person name="Narumi I."/>
            <person name="Sachidanandam R."/>
            <person name="Satoh K."/>
            <person name="Ito M."/>
            <person name="Krulwich T.A."/>
        </authorList>
    </citation>
    <scope>NUCLEOTIDE SEQUENCE [LARGE SCALE GENOMIC DNA]</scope>
    <source>
        <strain evidence="3 5">AV1934</strain>
    </source>
</reference>
<dbReference type="EMBL" id="ALPT02000018">
    <property type="protein sequence ID" value="KGA97929.1"/>
    <property type="molecule type" value="Genomic_DNA"/>
</dbReference>
<keyword evidence="2" id="KW-0732">Signal</keyword>
<evidence type="ECO:0000256" key="2">
    <source>
        <dbReference type="SAM" id="SignalP"/>
    </source>
</evidence>
<feature type="region of interest" description="Disordered" evidence="1">
    <location>
        <begin position="179"/>
        <end position="204"/>
    </location>
</feature>
<feature type="compositionally biased region" description="Polar residues" evidence="1">
    <location>
        <begin position="184"/>
        <end position="194"/>
    </location>
</feature>
<evidence type="ECO:0000256" key="1">
    <source>
        <dbReference type="SAM" id="MobiDB-lite"/>
    </source>
</evidence>
<dbReference type="EMBL" id="JALP01000004">
    <property type="protein sequence ID" value="THG92332.1"/>
    <property type="molecule type" value="Genomic_DNA"/>
</dbReference>
<evidence type="ECO:0008006" key="7">
    <source>
        <dbReference type="Google" id="ProtNLM"/>
    </source>
</evidence>
<dbReference type="Proteomes" id="UP000297014">
    <property type="component" value="Unassembled WGS sequence"/>
</dbReference>
<organism evidence="3 5">
    <name type="scientific">Alkalihalobacillus alcalophilus ATCC 27647 = CGMCC 1.3604</name>
    <dbReference type="NCBI Taxonomy" id="1218173"/>
    <lineage>
        <taxon>Bacteria</taxon>
        <taxon>Bacillati</taxon>
        <taxon>Bacillota</taxon>
        <taxon>Bacilli</taxon>
        <taxon>Bacillales</taxon>
        <taxon>Bacillaceae</taxon>
        <taxon>Alkalihalobacillus</taxon>
    </lineage>
</organism>
<name>A0A094WJH6_ALKAL</name>
<sequence length="204" mass="22641">MKKLSTLISIIVLFFYLSVPISAATYTDHVFYGNFSDLPSPCCFSKNNVTWWVASTGPISESTNAASKWGTQSVWIDFVRHYSLSSSTMLQVQRDNNLPSGVGGVTYYYNSSRNMISGSNVKSGTNFKYAGIFINMNAVSGWTTAQKNMNTGHEFGHAMSLGHFEDGGFSGRHTGDHWMHSGKRSMNSPSTTDGSHYRVKWESR</sequence>
<dbReference type="Proteomes" id="UP000002754">
    <property type="component" value="Unassembled WGS sequence"/>
</dbReference>
<evidence type="ECO:0000313" key="4">
    <source>
        <dbReference type="EMBL" id="THG92332.1"/>
    </source>
</evidence>
<accession>A0A094WJH6</accession>
<evidence type="ECO:0000313" key="6">
    <source>
        <dbReference type="Proteomes" id="UP000297014"/>
    </source>
</evidence>
<protein>
    <recommendedName>
        <fullName evidence="7">Peptidase M10 metallopeptidase domain-containing protein</fullName>
    </recommendedName>
</protein>
<dbReference type="RefSeq" id="WP_003322335.1">
    <property type="nucleotide sequence ID" value="NZ_ALPT02000018.1"/>
</dbReference>
<evidence type="ECO:0000313" key="5">
    <source>
        <dbReference type="Proteomes" id="UP000002754"/>
    </source>
</evidence>
<dbReference type="eggNOG" id="ENOG502ZMWC">
    <property type="taxonomic scope" value="Bacteria"/>
</dbReference>
<proteinExistence type="predicted"/>
<feature type="chain" id="PRO_5035986161" description="Peptidase M10 metallopeptidase domain-containing protein" evidence="2">
    <location>
        <begin position="24"/>
        <end position="204"/>
    </location>
</feature>
<reference evidence="4 6" key="2">
    <citation type="submission" date="2014-01" db="EMBL/GenBank/DDBJ databases">
        <title>Draft genome sequencing of Bacillus alcalophilus CGMCC 1.3604.</title>
        <authorList>
            <person name="Yang J."/>
            <person name="Diao L."/>
            <person name="Yang S."/>
        </authorList>
    </citation>
    <scope>NUCLEOTIDE SEQUENCE [LARGE SCALE GENOMIC DNA]</scope>
    <source>
        <strain evidence="4 6">CGMCC 1.3604</strain>
    </source>
</reference>